<evidence type="ECO:0000313" key="8">
    <source>
        <dbReference type="Proteomes" id="UP000594468"/>
    </source>
</evidence>
<dbReference type="Proteomes" id="UP000594468">
    <property type="component" value="Chromosome"/>
</dbReference>
<dbReference type="GO" id="GO:0016301">
    <property type="term" value="F:kinase activity"/>
    <property type="evidence" value="ECO:0007669"/>
    <property type="project" value="UniProtKB-KW"/>
</dbReference>
<evidence type="ECO:0000256" key="4">
    <source>
        <dbReference type="RuleBase" id="RU003733"/>
    </source>
</evidence>
<dbReference type="EMBL" id="CP062983">
    <property type="protein sequence ID" value="QPC82924.1"/>
    <property type="molecule type" value="Genomic_DNA"/>
</dbReference>
<dbReference type="Gene3D" id="3.30.420.40">
    <property type="match status" value="2"/>
</dbReference>
<gene>
    <name evidence="7" type="ORF">G4Y79_00700</name>
</gene>
<name>A0A7S8E9V4_9CHLR</name>
<keyword evidence="3 4" id="KW-0418">Kinase</keyword>
<comment type="similarity">
    <text evidence="1 4">Belongs to the FGGY kinase family.</text>
</comment>
<protein>
    <submittedName>
        <fullName evidence="7">Gluconokinase</fullName>
    </submittedName>
</protein>
<dbReference type="InterPro" id="IPR050406">
    <property type="entry name" value="FGGY_Carb_Kinase"/>
</dbReference>
<dbReference type="PANTHER" id="PTHR43095">
    <property type="entry name" value="SUGAR KINASE"/>
    <property type="match status" value="1"/>
</dbReference>
<dbReference type="InterPro" id="IPR018483">
    <property type="entry name" value="Carb_kinase_FGGY_CS"/>
</dbReference>
<dbReference type="GO" id="GO:0016773">
    <property type="term" value="F:phosphotransferase activity, alcohol group as acceptor"/>
    <property type="evidence" value="ECO:0007669"/>
    <property type="project" value="InterPro"/>
</dbReference>
<organism evidence="7 8">
    <name type="scientific">Phototrophicus methaneseepsis</name>
    <dbReference type="NCBI Taxonomy" id="2710758"/>
    <lineage>
        <taxon>Bacteria</taxon>
        <taxon>Bacillati</taxon>
        <taxon>Chloroflexota</taxon>
        <taxon>Candidatus Thermofontia</taxon>
        <taxon>Phototrophicales</taxon>
        <taxon>Phototrophicaceae</taxon>
        <taxon>Phototrophicus</taxon>
    </lineage>
</organism>
<proteinExistence type="inferred from homology"/>
<evidence type="ECO:0000256" key="1">
    <source>
        <dbReference type="ARBA" id="ARBA00009156"/>
    </source>
</evidence>
<dbReference type="Pfam" id="PF00370">
    <property type="entry name" value="FGGY_N"/>
    <property type="match status" value="1"/>
</dbReference>
<sequence>MSILILDAGSSSVRALLMDDDAQMIDDAVSQRAHNFDVEKPGQVTADAKQVRQLLESCVDDVLAHESAKSIRAVGMGCFVGNLLGVDDHNEPVTPVYTYADSQSADSVDVLAGRMDLEASHQRTGCRLHTAYHPPKLHWLKQTHPDLVDDVALWTDFATYCYCAWFGRPVPCSYSVASWSGLLNRVEQTWDETWLEVLGLDATQFPQLADMDAVQIGLSPEYAQRWPALAEVPFYLAVGDGAAANIGSGAIDADTLALTVGTTAAVRRTVPETSQQHTPFVPSGLWGYRVTEKLHLIGGATTEGGSLYEWARETLNLPDEDAEAQALLEALPGQHGLHMLPLFAGERSPGWWTDASGVIQGLRLGTSSLDILQALMEAVALRLAMIADQLGDARQVYAGGGALHHSRAWPQMLADALGVPIHLLATPEVTARGIALLVLSALDDTPLARYKVPVRDVYKPRAAYRDTWAQMRQQQQALYDHMRALSDD</sequence>
<evidence type="ECO:0000313" key="7">
    <source>
        <dbReference type="EMBL" id="QPC82924.1"/>
    </source>
</evidence>
<dbReference type="GO" id="GO:0005975">
    <property type="term" value="P:carbohydrate metabolic process"/>
    <property type="evidence" value="ECO:0007669"/>
    <property type="project" value="InterPro"/>
</dbReference>
<dbReference type="RefSeq" id="WP_195170993.1">
    <property type="nucleotide sequence ID" value="NZ_CP062983.1"/>
</dbReference>
<feature type="domain" description="Carbohydrate kinase FGGY N-terminal" evidence="5">
    <location>
        <begin position="3"/>
        <end position="247"/>
    </location>
</feature>
<dbReference type="PIRSF" id="PIRSF000538">
    <property type="entry name" value="GlpK"/>
    <property type="match status" value="1"/>
</dbReference>
<dbReference type="PROSITE" id="PS00445">
    <property type="entry name" value="FGGY_KINASES_2"/>
    <property type="match status" value="1"/>
</dbReference>
<dbReference type="PANTHER" id="PTHR43095:SF2">
    <property type="entry name" value="GLUCONOKINASE"/>
    <property type="match status" value="1"/>
</dbReference>
<dbReference type="InterPro" id="IPR018485">
    <property type="entry name" value="FGGY_C"/>
</dbReference>
<accession>A0A7S8E9V4</accession>
<dbReference type="Pfam" id="PF02782">
    <property type="entry name" value="FGGY_C"/>
    <property type="match status" value="1"/>
</dbReference>
<dbReference type="AlphaFoldDB" id="A0A7S8E9V4"/>
<dbReference type="CDD" id="cd07770">
    <property type="entry name" value="ASKHA_NBD_FGGY_GntK"/>
    <property type="match status" value="1"/>
</dbReference>
<keyword evidence="2 4" id="KW-0808">Transferase</keyword>
<evidence type="ECO:0000259" key="6">
    <source>
        <dbReference type="Pfam" id="PF02782"/>
    </source>
</evidence>
<evidence type="ECO:0000256" key="2">
    <source>
        <dbReference type="ARBA" id="ARBA00022679"/>
    </source>
</evidence>
<dbReference type="InterPro" id="IPR000577">
    <property type="entry name" value="Carb_kinase_FGGY"/>
</dbReference>
<keyword evidence="8" id="KW-1185">Reference proteome</keyword>
<feature type="domain" description="Carbohydrate kinase FGGY C-terminal" evidence="6">
    <location>
        <begin position="257"/>
        <end position="440"/>
    </location>
</feature>
<evidence type="ECO:0000256" key="3">
    <source>
        <dbReference type="ARBA" id="ARBA00022777"/>
    </source>
</evidence>
<dbReference type="InterPro" id="IPR018484">
    <property type="entry name" value="FGGY_N"/>
</dbReference>
<evidence type="ECO:0000259" key="5">
    <source>
        <dbReference type="Pfam" id="PF00370"/>
    </source>
</evidence>
<reference evidence="7 8" key="1">
    <citation type="submission" date="2020-02" db="EMBL/GenBank/DDBJ databases">
        <authorList>
            <person name="Zheng R.K."/>
            <person name="Sun C.M."/>
        </authorList>
    </citation>
    <scope>NUCLEOTIDE SEQUENCE [LARGE SCALE GENOMIC DNA]</scope>
    <source>
        <strain evidence="8">rifampicinis</strain>
    </source>
</reference>
<dbReference type="InterPro" id="IPR043129">
    <property type="entry name" value="ATPase_NBD"/>
</dbReference>
<dbReference type="SUPFAM" id="SSF53067">
    <property type="entry name" value="Actin-like ATPase domain"/>
    <property type="match status" value="2"/>
</dbReference>
<dbReference type="KEGG" id="pmet:G4Y79_00700"/>